<dbReference type="InterPro" id="IPR025249">
    <property type="entry name" value="TF_NusA_KH_1st"/>
</dbReference>
<dbReference type="SUPFAM" id="SSF54814">
    <property type="entry name" value="Prokaryotic type KH domain (KH-domain type II)"/>
    <property type="match status" value="2"/>
</dbReference>
<feature type="region of interest" description="Disordered" evidence="6">
    <location>
        <begin position="471"/>
        <end position="496"/>
    </location>
</feature>
<organism evidence="10 11">
    <name type="scientific">Mycoplasmopsis gallinarum</name>
    <dbReference type="NCBI Taxonomy" id="29557"/>
    <lineage>
        <taxon>Bacteria</taxon>
        <taxon>Bacillati</taxon>
        <taxon>Mycoplasmatota</taxon>
        <taxon>Mycoplasmoidales</taxon>
        <taxon>Metamycoplasmataceae</taxon>
        <taxon>Mycoplasmopsis</taxon>
    </lineage>
</organism>
<dbReference type="InterPro" id="IPR030842">
    <property type="entry name" value="TF_NusA_bacterial"/>
</dbReference>
<dbReference type="GO" id="GO:0006353">
    <property type="term" value="P:DNA-templated transcription termination"/>
    <property type="evidence" value="ECO:0007669"/>
    <property type="project" value="UniProtKB-KW"/>
</dbReference>
<keyword evidence="4" id="KW-0805">Transcription regulation</keyword>
<dbReference type="InterPro" id="IPR013735">
    <property type="entry name" value="TF_NusA_N"/>
</dbReference>
<proteinExistence type="predicted"/>
<keyword evidence="5" id="KW-0804">Transcription</keyword>
<dbReference type="RefSeq" id="WP_063625873.1">
    <property type="nucleotide sequence ID" value="NZ_LVLH01000020.1"/>
</dbReference>
<dbReference type="Pfam" id="PF13184">
    <property type="entry name" value="KH_NusA_1st"/>
    <property type="match status" value="1"/>
</dbReference>
<feature type="domain" description="NusA-like second KH" evidence="9">
    <location>
        <begin position="313"/>
        <end position="381"/>
    </location>
</feature>
<gene>
    <name evidence="10" type="primary">nusA</name>
    <name evidence="10" type="ORF">MGALLINA_00880</name>
</gene>
<dbReference type="InterPro" id="IPR015946">
    <property type="entry name" value="KH_dom-like_a/b"/>
</dbReference>
<reference evidence="10 11" key="1">
    <citation type="submission" date="2016-03" db="EMBL/GenBank/DDBJ databases">
        <title>Genome sequence of Mycoplasma gallinarum strain Mgn_IPT.</title>
        <authorList>
            <person name="Yacoub E."/>
            <person name="Sirand-Pugnet P."/>
            <person name="Barre A."/>
            <person name="Maurier F."/>
            <person name="Blanchard A."/>
            <person name="Ben Abdelmoumen B.M."/>
        </authorList>
    </citation>
    <scope>NUCLEOTIDE SEQUENCE [LARGE SCALE GENOMIC DNA]</scope>
    <source>
        <strain evidence="10 11">Mgn_IPT</strain>
    </source>
</reference>
<dbReference type="Gene3D" id="3.30.300.20">
    <property type="match status" value="2"/>
</dbReference>
<evidence type="ECO:0000256" key="6">
    <source>
        <dbReference type="SAM" id="MobiDB-lite"/>
    </source>
</evidence>
<dbReference type="Gene3D" id="3.30.1480.10">
    <property type="entry name" value="NusA, N-terminal domain"/>
    <property type="match status" value="1"/>
</dbReference>
<dbReference type="OrthoDB" id="9807233at2"/>
<feature type="compositionally biased region" description="Basic and acidic residues" evidence="6">
    <location>
        <begin position="480"/>
        <end position="496"/>
    </location>
</feature>
<dbReference type="InterPro" id="IPR009019">
    <property type="entry name" value="KH_sf_prok-type"/>
</dbReference>
<keyword evidence="11" id="KW-1185">Reference proteome</keyword>
<dbReference type="PANTHER" id="PTHR22648">
    <property type="entry name" value="TRANSCRIPTION TERMINATION FACTOR NUSA"/>
    <property type="match status" value="1"/>
</dbReference>
<dbReference type="Pfam" id="PF26594">
    <property type="entry name" value="KH_NusA_2nd"/>
    <property type="match status" value="1"/>
</dbReference>
<evidence type="ECO:0000256" key="2">
    <source>
        <dbReference type="ARBA" id="ARBA00022490"/>
    </source>
</evidence>
<dbReference type="Pfam" id="PF08529">
    <property type="entry name" value="NusA_N"/>
    <property type="match status" value="1"/>
</dbReference>
<name>A0A168RJY1_9BACT</name>
<evidence type="ECO:0000313" key="10">
    <source>
        <dbReference type="EMBL" id="OAB49053.1"/>
    </source>
</evidence>
<feature type="domain" description="Transcription factor NusA N-terminal" evidence="7">
    <location>
        <begin position="16"/>
        <end position="123"/>
    </location>
</feature>
<dbReference type="PANTHER" id="PTHR22648:SF0">
    <property type="entry name" value="TRANSCRIPTION TERMINATION_ANTITERMINATION PROTEIN NUSA"/>
    <property type="match status" value="1"/>
</dbReference>
<feature type="domain" description="Transcription factor NusA first KH" evidence="8">
    <location>
        <begin position="232"/>
        <end position="308"/>
    </location>
</feature>
<dbReference type="GO" id="GO:0003723">
    <property type="term" value="F:RNA binding"/>
    <property type="evidence" value="ECO:0007669"/>
    <property type="project" value="UniProtKB-KW"/>
</dbReference>
<dbReference type="STRING" id="29557.MGALLINA_00880"/>
<dbReference type="GO" id="GO:0005829">
    <property type="term" value="C:cytosol"/>
    <property type="evidence" value="ECO:0007669"/>
    <property type="project" value="TreeGrafter"/>
</dbReference>
<evidence type="ECO:0000313" key="11">
    <source>
        <dbReference type="Proteomes" id="UP000076983"/>
    </source>
</evidence>
<dbReference type="GO" id="GO:0031564">
    <property type="term" value="P:transcription antitermination"/>
    <property type="evidence" value="ECO:0007669"/>
    <property type="project" value="InterPro"/>
</dbReference>
<keyword evidence="3" id="KW-0694">RNA-binding</keyword>
<keyword evidence="2" id="KW-0963">Cytoplasm</keyword>
<evidence type="ECO:0000256" key="1">
    <source>
        <dbReference type="ARBA" id="ARBA00022472"/>
    </source>
</evidence>
<dbReference type="InterPro" id="IPR058582">
    <property type="entry name" value="KH_NusA_2nd"/>
</dbReference>
<dbReference type="InterPro" id="IPR036555">
    <property type="entry name" value="NusA_N_sf"/>
</dbReference>
<comment type="caution">
    <text evidence="10">The sequence shown here is derived from an EMBL/GenBank/DDBJ whole genome shotgun (WGS) entry which is preliminary data.</text>
</comment>
<keyword evidence="1" id="KW-0806">Transcription termination</keyword>
<dbReference type="Proteomes" id="UP000076983">
    <property type="component" value="Unassembled WGS sequence"/>
</dbReference>
<dbReference type="PATRIC" id="fig|29557.3.peg.79"/>
<protein>
    <submittedName>
        <fullName evidence="10">Transcription termination protein NusA</fullName>
    </submittedName>
</protein>
<dbReference type="EMBL" id="LVLH01000020">
    <property type="protein sequence ID" value="OAB49053.1"/>
    <property type="molecule type" value="Genomic_DNA"/>
</dbReference>
<evidence type="ECO:0000256" key="3">
    <source>
        <dbReference type="ARBA" id="ARBA00022884"/>
    </source>
</evidence>
<evidence type="ECO:0000256" key="4">
    <source>
        <dbReference type="ARBA" id="ARBA00023015"/>
    </source>
</evidence>
<evidence type="ECO:0000259" key="8">
    <source>
        <dbReference type="Pfam" id="PF13184"/>
    </source>
</evidence>
<sequence>MSDTIRKNKKINQDKDFYKVIEGFANTDHLPFNELAEMFSQETTRIINKLIDPDAEIEFEIDHEKKEIKIYNKNAEVIEDLSENETLTTADEIYQIELTKAKKILRNKSLKVGDYVKIPINLIALKETSEDKDVLKVILQALTQGRRQLKKKHIYEIYSRRIGDSVTALFNSKNKDGSWNVEFADKTSAYLPSMFISKLRNIKVGEWHQVVIEKVIEDTKLSQVQVSLDSTNIIKKELIDSIPEINEGLIEIVNIVRKPGIKTKVAIRKTELAPAELDAYGSVIGIDGIRVKTISKKNFGEKIDIVEWNDDLKIFIANALTPGKVADVVPSKEKNNAYYAVVSNEDGNISKAIGQKGDNAVLASQLTKALIDVISIEKAQELKLEFNINAFETKEMAKSNVKVSRENKVKTKPRTSKSQSIFDNLNFTMDSFDSDIEAFELEEKERFENQRFDDFDFEELYKHHLDNKKEETQVDEVQETEVKKENKAKNNENSLKEYKEAKKLVKDFKVDNDLINFGNNLDLDLSEFDDEEWD</sequence>
<evidence type="ECO:0000259" key="9">
    <source>
        <dbReference type="Pfam" id="PF26594"/>
    </source>
</evidence>
<evidence type="ECO:0000259" key="7">
    <source>
        <dbReference type="Pfam" id="PF08529"/>
    </source>
</evidence>
<dbReference type="GO" id="GO:0003700">
    <property type="term" value="F:DNA-binding transcription factor activity"/>
    <property type="evidence" value="ECO:0007669"/>
    <property type="project" value="InterPro"/>
</dbReference>
<accession>A0A168RJY1</accession>
<dbReference type="AlphaFoldDB" id="A0A168RJY1"/>
<dbReference type="SUPFAM" id="SSF69705">
    <property type="entry name" value="Transcription factor NusA, N-terminal domain"/>
    <property type="match status" value="1"/>
</dbReference>
<evidence type="ECO:0000256" key="5">
    <source>
        <dbReference type="ARBA" id="ARBA00023163"/>
    </source>
</evidence>